<keyword evidence="3" id="KW-1185">Reference proteome</keyword>
<dbReference type="Proteomes" id="UP000594261">
    <property type="component" value="Chromosome 5"/>
</dbReference>
<dbReference type="OrthoDB" id="1930727at2759"/>
<name>A0A7N2LT15_QUELO</name>
<feature type="compositionally biased region" description="Basic and acidic residues" evidence="1">
    <location>
        <begin position="157"/>
        <end position="170"/>
    </location>
</feature>
<gene>
    <name evidence="2" type="primary">LOC115991677</name>
</gene>
<dbReference type="Gramene" id="QL05p060720:mrna">
    <property type="protein sequence ID" value="QL05p060720:mrna"/>
    <property type="gene ID" value="QL05p060720"/>
</dbReference>
<accession>A0A7N2LT15</accession>
<feature type="compositionally biased region" description="Polar residues" evidence="1">
    <location>
        <begin position="55"/>
        <end position="69"/>
    </location>
</feature>
<feature type="compositionally biased region" description="Basic and acidic residues" evidence="1">
    <location>
        <begin position="38"/>
        <end position="49"/>
    </location>
</feature>
<proteinExistence type="predicted"/>
<feature type="compositionally biased region" description="Polar residues" evidence="1">
    <location>
        <begin position="316"/>
        <end position="330"/>
    </location>
</feature>
<dbReference type="GeneID" id="115991677"/>
<sequence>MPSGAKKRKAAKKKKEAHPNTNTNLSISTKNPQGQGNEDLKSQDGKESDGGDVSTPASQDQDSDQSPFNEGNEELEERDTSTTRSFVAEDKSMEGGTFVDEGEQKIVVEDDGAVKIERELKSDDNSKSKNGTFEHIKSANQSRDGDDRSSSSSSSDDETRVIEQKPKEEAYNSVLEVSSHDDQVKPVDSCPEEVVWVKETVNSIAQSVPIVDSVNSIAESAPIVDSVKSLVSVSEEKIHITESAPVENLVIADLVESGSKEIEKKFSLKLNEAPTAVTDLALEKNEDKVFPLSDENVQAHLTVVESVSNGYEDKTLPSSSAPVAATSNDAASVKDPEIPESSENEPLVAPAPQVVQRSSWLGCCGLFDVLTGSGR</sequence>
<dbReference type="InParanoid" id="A0A7N2LT15"/>
<dbReference type="PANTHER" id="PTHR37187:SF19">
    <property type="entry name" value="(RAPE) HYPOTHETICAL PROTEIN"/>
    <property type="match status" value="1"/>
</dbReference>
<dbReference type="EnsemblPlants" id="QL05p060720:mrna">
    <property type="protein sequence ID" value="QL05p060720:mrna"/>
    <property type="gene ID" value="QL05p060720"/>
</dbReference>
<dbReference type="EMBL" id="LRBV02000005">
    <property type="status" value="NOT_ANNOTATED_CDS"/>
    <property type="molecule type" value="Genomic_DNA"/>
</dbReference>
<dbReference type="RefSeq" id="XP_030971377.1">
    <property type="nucleotide sequence ID" value="XM_031115517.1"/>
</dbReference>
<dbReference type="KEGG" id="qlo:115991677"/>
<evidence type="ECO:0000256" key="1">
    <source>
        <dbReference type="SAM" id="MobiDB-lite"/>
    </source>
</evidence>
<feature type="compositionally biased region" description="Polar residues" evidence="1">
    <location>
        <begin position="19"/>
        <end position="36"/>
    </location>
</feature>
<evidence type="ECO:0000313" key="3">
    <source>
        <dbReference type="Proteomes" id="UP000594261"/>
    </source>
</evidence>
<evidence type="ECO:0000313" key="2">
    <source>
        <dbReference type="EnsemblPlants" id="QL05p060720:mrna"/>
    </source>
</evidence>
<reference evidence="2" key="2">
    <citation type="submission" date="2021-01" db="UniProtKB">
        <authorList>
            <consortium name="EnsemblPlants"/>
        </authorList>
    </citation>
    <scope>IDENTIFICATION</scope>
</reference>
<dbReference type="OMA" id="SPARECH"/>
<dbReference type="FunCoup" id="A0A7N2LT15">
    <property type="interactions" value="878"/>
</dbReference>
<feature type="compositionally biased region" description="Basic residues" evidence="1">
    <location>
        <begin position="1"/>
        <end position="16"/>
    </location>
</feature>
<feature type="region of interest" description="Disordered" evidence="1">
    <location>
        <begin position="1"/>
        <end position="188"/>
    </location>
</feature>
<protein>
    <submittedName>
        <fullName evidence="2">Uncharacterized protein</fullName>
    </submittedName>
</protein>
<dbReference type="AlphaFoldDB" id="A0A7N2LT15"/>
<feature type="region of interest" description="Disordered" evidence="1">
    <location>
        <begin position="311"/>
        <end position="348"/>
    </location>
</feature>
<feature type="compositionally biased region" description="Basic and acidic residues" evidence="1">
    <location>
        <begin position="102"/>
        <end position="149"/>
    </location>
</feature>
<reference evidence="2 3" key="1">
    <citation type="journal article" date="2016" name="G3 (Bethesda)">
        <title>First Draft Assembly and Annotation of the Genome of a California Endemic Oak Quercus lobata Nee (Fagaceae).</title>
        <authorList>
            <person name="Sork V.L."/>
            <person name="Fitz-Gibbon S.T."/>
            <person name="Puiu D."/>
            <person name="Crepeau M."/>
            <person name="Gugger P.F."/>
            <person name="Sherman R."/>
            <person name="Stevens K."/>
            <person name="Langley C.H."/>
            <person name="Pellegrini M."/>
            <person name="Salzberg S.L."/>
        </authorList>
    </citation>
    <scope>NUCLEOTIDE SEQUENCE [LARGE SCALE GENOMIC DNA]</scope>
    <source>
        <strain evidence="2 3">cv. SW786</strain>
    </source>
</reference>
<organism evidence="2 3">
    <name type="scientific">Quercus lobata</name>
    <name type="common">Valley oak</name>
    <dbReference type="NCBI Taxonomy" id="97700"/>
    <lineage>
        <taxon>Eukaryota</taxon>
        <taxon>Viridiplantae</taxon>
        <taxon>Streptophyta</taxon>
        <taxon>Embryophyta</taxon>
        <taxon>Tracheophyta</taxon>
        <taxon>Spermatophyta</taxon>
        <taxon>Magnoliopsida</taxon>
        <taxon>eudicotyledons</taxon>
        <taxon>Gunneridae</taxon>
        <taxon>Pentapetalae</taxon>
        <taxon>rosids</taxon>
        <taxon>fabids</taxon>
        <taxon>Fagales</taxon>
        <taxon>Fagaceae</taxon>
        <taxon>Quercus</taxon>
    </lineage>
</organism>
<dbReference type="PANTHER" id="PTHR37187">
    <property type="entry name" value="EXPRESSED PROTEIN"/>
    <property type="match status" value="1"/>
</dbReference>